<proteinExistence type="predicted"/>
<accession>A0ABT1Y605</accession>
<keyword evidence="2" id="KW-1185">Reference proteome</keyword>
<comment type="caution">
    <text evidence="1">The sequence shown here is derived from an EMBL/GenBank/DDBJ whole genome shotgun (WGS) entry which is preliminary data.</text>
</comment>
<evidence type="ECO:0000313" key="1">
    <source>
        <dbReference type="EMBL" id="MCR6546315.1"/>
    </source>
</evidence>
<reference evidence="1 2" key="1">
    <citation type="submission" date="2022-08" db="EMBL/GenBank/DDBJ databases">
        <title>Proteogenomics of the novel Dehalobacterium formicoaceticum strain EZ94 highlights a key role of methyltransferases during anaerobic dichloromethane degradation.</title>
        <authorList>
            <person name="Wasmund K."/>
        </authorList>
    </citation>
    <scope>NUCLEOTIDE SEQUENCE [LARGE SCALE GENOMIC DNA]</scope>
    <source>
        <strain evidence="1 2">EZ94</strain>
    </source>
</reference>
<sequence length="113" mass="12877">MKDLKNINKVGVYMLNECQAKAPSIVQIKVTESKCDLMPQDNEVILEGPCINYEKSGPVCLTALNAIYPWIMVSRFDVETDILDYDSEQKCYHVTCPCGTVLFDIRKIKEKLK</sequence>
<evidence type="ECO:0008006" key="3">
    <source>
        <dbReference type="Google" id="ProtNLM"/>
    </source>
</evidence>
<dbReference type="RefSeq" id="WP_089611800.1">
    <property type="nucleotide sequence ID" value="NZ_CP022121.1"/>
</dbReference>
<evidence type="ECO:0000313" key="2">
    <source>
        <dbReference type="Proteomes" id="UP001524944"/>
    </source>
</evidence>
<dbReference type="Proteomes" id="UP001524944">
    <property type="component" value="Unassembled WGS sequence"/>
</dbReference>
<gene>
    <name evidence="1" type="ORF">NVS47_12460</name>
</gene>
<organism evidence="1 2">
    <name type="scientific">Dehalobacterium formicoaceticum</name>
    <dbReference type="NCBI Taxonomy" id="51515"/>
    <lineage>
        <taxon>Bacteria</taxon>
        <taxon>Bacillati</taxon>
        <taxon>Bacillota</taxon>
        <taxon>Clostridia</taxon>
        <taxon>Eubacteriales</taxon>
        <taxon>Peptococcaceae</taxon>
        <taxon>Dehalobacterium</taxon>
    </lineage>
</organism>
<dbReference type="EMBL" id="JANPWE010000006">
    <property type="protein sequence ID" value="MCR6546315.1"/>
    <property type="molecule type" value="Genomic_DNA"/>
</dbReference>
<protein>
    <recommendedName>
        <fullName evidence="3">TIGR04076 family protein</fullName>
    </recommendedName>
</protein>
<name>A0ABT1Y605_9FIRM</name>